<evidence type="ECO:0000256" key="6">
    <source>
        <dbReference type="RuleBase" id="RU365102"/>
    </source>
</evidence>
<feature type="transmembrane region" description="Helical" evidence="6">
    <location>
        <begin position="155"/>
        <end position="178"/>
    </location>
</feature>
<evidence type="ECO:0000256" key="5">
    <source>
        <dbReference type="ARBA" id="ARBA00023136"/>
    </source>
</evidence>
<dbReference type="GO" id="GO:0032472">
    <property type="term" value="P:Golgi calcium ion transport"/>
    <property type="evidence" value="ECO:0007669"/>
    <property type="project" value="TreeGrafter"/>
</dbReference>
<evidence type="ECO:0000256" key="1">
    <source>
        <dbReference type="ARBA" id="ARBA00004141"/>
    </source>
</evidence>
<comment type="similarity">
    <text evidence="2 6">Belongs to the GDT1 family.</text>
</comment>
<dbReference type="OrthoDB" id="442680at2759"/>
<feature type="non-terminal residue" evidence="7">
    <location>
        <position position="328"/>
    </location>
</feature>
<dbReference type="PROSITE" id="PS01214">
    <property type="entry name" value="UPF0016"/>
    <property type="match status" value="1"/>
</dbReference>
<reference evidence="7 8" key="1">
    <citation type="journal article" date="2017" name="Mol. Biol. Evol.">
        <title>The 4-celled Tetrabaena socialis nuclear genome reveals the essential components for genetic control of cell number at the origin of multicellularity in the volvocine lineage.</title>
        <authorList>
            <person name="Featherston J."/>
            <person name="Arakaki Y."/>
            <person name="Hanschen E.R."/>
            <person name="Ferris P.J."/>
            <person name="Michod R.E."/>
            <person name="Olson B.J.S.C."/>
            <person name="Nozaki H."/>
            <person name="Durand P.M."/>
        </authorList>
    </citation>
    <scope>NUCLEOTIDE SEQUENCE [LARGE SCALE GENOMIC DNA]</scope>
    <source>
        <strain evidence="7 8">NIES-571</strain>
    </source>
</reference>
<dbReference type="Pfam" id="PF01169">
    <property type="entry name" value="GDT1"/>
    <property type="match status" value="2"/>
</dbReference>
<dbReference type="InterPro" id="IPR049555">
    <property type="entry name" value="GDT1-like_CS"/>
</dbReference>
<comment type="caution">
    <text evidence="7">The sequence shown here is derived from an EMBL/GenBank/DDBJ whole genome shotgun (WGS) entry which is preliminary data.</text>
</comment>
<sequence>MCSMQSRIKLSPGLNRPRLVVVSRRHGLSMSSSPVNRGLHALPSSDLAVPGGRPASMAQASYERQAFSLDQLLPGGMIAPAAAALVAGSLLLGLPADAAVPAADTAAALSIPGIIGDSPLREGVVSGFLLIFFSELGDKTFFIALLLALKQPKGLVFAGTFGALAVMTVISVLLGQVLHQVDELVPAGAGGLPYDDLLACALLLYFGIKTIKDAKDADESAAEEKEEAKEVVDGVASGQDALKLVLTTFTLVFAAEWGDKSFLATIALAAASSPLGVTAGAVAGHGVATGLAVAGGGLLSRYFSESFLQYVGGSLFLVFAAATVVDIF</sequence>
<dbReference type="GO" id="GO:0009535">
    <property type="term" value="C:chloroplast thylakoid membrane"/>
    <property type="evidence" value="ECO:0007669"/>
    <property type="project" value="TreeGrafter"/>
</dbReference>
<dbReference type="GO" id="GO:0005384">
    <property type="term" value="F:manganese ion transmembrane transporter activity"/>
    <property type="evidence" value="ECO:0007669"/>
    <property type="project" value="TreeGrafter"/>
</dbReference>
<name>A0A2J8AG64_9CHLO</name>
<dbReference type="EMBL" id="PGGS01000028">
    <property type="protein sequence ID" value="PNH11492.1"/>
    <property type="molecule type" value="Genomic_DNA"/>
</dbReference>
<organism evidence="7 8">
    <name type="scientific">Tetrabaena socialis</name>
    <dbReference type="NCBI Taxonomy" id="47790"/>
    <lineage>
        <taxon>Eukaryota</taxon>
        <taxon>Viridiplantae</taxon>
        <taxon>Chlorophyta</taxon>
        <taxon>core chlorophytes</taxon>
        <taxon>Chlorophyceae</taxon>
        <taxon>CS clade</taxon>
        <taxon>Chlamydomonadales</taxon>
        <taxon>Tetrabaenaceae</taxon>
        <taxon>Tetrabaena</taxon>
    </lineage>
</organism>
<dbReference type="InterPro" id="IPR001727">
    <property type="entry name" value="GDT1-like"/>
</dbReference>
<evidence type="ECO:0000256" key="2">
    <source>
        <dbReference type="ARBA" id="ARBA00009190"/>
    </source>
</evidence>
<feature type="transmembrane region" description="Helical" evidence="6">
    <location>
        <begin position="128"/>
        <end position="148"/>
    </location>
</feature>
<gene>
    <name evidence="7" type="ORF">TSOC_001592</name>
</gene>
<keyword evidence="4 6" id="KW-1133">Transmembrane helix</keyword>
<feature type="transmembrane region" description="Helical" evidence="6">
    <location>
        <begin position="307"/>
        <end position="325"/>
    </location>
</feature>
<comment type="caution">
    <text evidence="6">Lacks conserved residue(s) required for the propagation of feature annotation.</text>
</comment>
<dbReference type="PANTHER" id="PTHR12608:SF6">
    <property type="entry name" value="PROTEIN PAM71, CHLOROPLASTIC"/>
    <property type="match status" value="1"/>
</dbReference>
<comment type="subcellular location">
    <subcellularLocation>
        <location evidence="1 6">Membrane</location>
        <topology evidence="1 6">Multi-pass membrane protein</topology>
    </subcellularLocation>
</comment>
<protein>
    <recommendedName>
        <fullName evidence="6">GDT1 family protein</fullName>
    </recommendedName>
</protein>
<evidence type="ECO:0000313" key="8">
    <source>
        <dbReference type="Proteomes" id="UP000236333"/>
    </source>
</evidence>
<evidence type="ECO:0000256" key="4">
    <source>
        <dbReference type="ARBA" id="ARBA00022989"/>
    </source>
</evidence>
<evidence type="ECO:0000256" key="3">
    <source>
        <dbReference type="ARBA" id="ARBA00022692"/>
    </source>
</evidence>
<keyword evidence="3 6" id="KW-0812">Transmembrane</keyword>
<dbReference type="PANTHER" id="PTHR12608">
    <property type="entry name" value="TRANSMEMBRANE PROTEIN HTP-1 RELATED"/>
    <property type="match status" value="1"/>
</dbReference>
<dbReference type="AlphaFoldDB" id="A0A2J8AG64"/>
<accession>A0A2J8AG64</accession>
<keyword evidence="5 6" id="KW-0472">Membrane</keyword>
<proteinExistence type="inferred from homology"/>
<dbReference type="GO" id="GO:0015085">
    <property type="term" value="F:calcium ion transmembrane transporter activity"/>
    <property type="evidence" value="ECO:0007669"/>
    <property type="project" value="TreeGrafter"/>
</dbReference>
<keyword evidence="8" id="KW-1185">Reference proteome</keyword>
<dbReference type="Proteomes" id="UP000236333">
    <property type="component" value="Unassembled WGS sequence"/>
</dbReference>
<feature type="transmembrane region" description="Helical" evidence="6">
    <location>
        <begin position="72"/>
        <end position="94"/>
    </location>
</feature>
<dbReference type="GO" id="GO:0032468">
    <property type="term" value="P:Golgi calcium ion homeostasis"/>
    <property type="evidence" value="ECO:0007669"/>
    <property type="project" value="TreeGrafter"/>
</dbReference>
<dbReference type="GO" id="GO:0005794">
    <property type="term" value="C:Golgi apparatus"/>
    <property type="evidence" value="ECO:0007669"/>
    <property type="project" value="TreeGrafter"/>
</dbReference>
<evidence type="ECO:0000313" key="7">
    <source>
        <dbReference type="EMBL" id="PNH11492.1"/>
    </source>
</evidence>